<keyword evidence="1" id="KW-0812">Transmembrane</keyword>
<evidence type="ECO:0000313" key="2">
    <source>
        <dbReference type="EMBL" id="GAK38241.1"/>
    </source>
</evidence>
<comment type="caution">
    <text evidence="2">The sequence shown here is derived from an EMBL/GenBank/DDBJ whole genome shotgun (WGS) entry which is preliminary data.</text>
</comment>
<dbReference type="STRING" id="1121097.GCA_000428125_02515"/>
<keyword evidence="1" id="KW-0472">Membrane</keyword>
<keyword evidence="3" id="KW-1185">Reference proteome</keyword>
<name>A0A069D7D3_9BACE</name>
<evidence type="ECO:0000313" key="3">
    <source>
        <dbReference type="Proteomes" id="UP000027601"/>
    </source>
</evidence>
<organism evidence="2 3">
    <name type="scientific">Bacteroides graminisolvens DSM 19988 = JCM 15093</name>
    <dbReference type="NCBI Taxonomy" id="1121097"/>
    <lineage>
        <taxon>Bacteria</taxon>
        <taxon>Pseudomonadati</taxon>
        <taxon>Bacteroidota</taxon>
        <taxon>Bacteroidia</taxon>
        <taxon>Bacteroidales</taxon>
        <taxon>Bacteroidaceae</taxon>
        <taxon>Bacteroides</taxon>
    </lineage>
</organism>
<sequence>MKIEIANEKEGEKVSAVSCVVRNIFVVLWIIEILVLFISKEKRIGDYVAKTKVVSNSKVEKIKLDKNALLTILLCFCIIFLFMFFVFKIFSSSSFELLYWI</sequence>
<dbReference type="Proteomes" id="UP000027601">
    <property type="component" value="Unassembled WGS sequence"/>
</dbReference>
<feature type="transmembrane region" description="Helical" evidence="1">
    <location>
        <begin position="20"/>
        <end position="38"/>
    </location>
</feature>
<keyword evidence="1" id="KW-1133">Transmembrane helix</keyword>
<reference evidence="2 3" key="1">
    <citation type="journal article" date="2015" name="Microbes Environ.">
        <title>Distribution and evolution of nitrogen fixation genes in the phylum bacteroidetes.</title>
        <authorList>
            <person name="Inoue J."/>
            <person name="Oshima K."/>
            <person name="Suda W."/>
            <person name="Sakamoto M."/>
            <person name="Iino T."/>
            <person name="Noda S."/>
            <person name="Hongoh Y."/>
            <person name="Hattori M."/>
            <person name="Ohkuma M."/>
        </authorList>
    </citation>
    <scope>NUCLEOTIDE SEQUENCE [LARGE SCALE GENOMIC DNA]</scope>
    <source>
        <strain evidence="2 3">JCM 15093</strain>
    </source>
</reference>
<dbReference type="AlphaFoldDB" id="A0A069D7D3"/>
<protein>
    <submittedName>
        <fullName evidence="2">Uncharacterized protein</fullName>
    </submittedName>
</protein>
<evidence type="ECO:0000256" key="1">
    <source>
        <dbReference type="SAM" id="Phobius"/>
    </source>
</evidence>
<feature type="transmembrane region" description="Helical" evidence="1">
    <location>
        <begin position="68"/>
        <end position="90"/>
    </location>
</feature>
<gene>
    <name evidence="2" type="ORF">JCM15093_3566</name>
</gene>
<dbReference type="EMBL" id="BAJS01000047">
    <property type="protein sequence ID" value="GAK38241.1"/>
    <property type="molecule type" value="Genomic_DNA"/>
</dbReference>
<proteinExistence type="predicted"/>
<accession>A0A069D7D3</accession>